<dbReference type="HOGENOM" id="CLU_3361351_0_0_9"/>
<protein>
    <submittedName>
        <fullName evidence="1">Uncharacterized protein</fullName>
    </submittedName>
</protein>
<gene>
    <name evidence="1" type="ORF">NT03LS_3228</name>
</gene>
<comment type="caution">
    <text evidence="1">The sequence shown here is derived from an EMBL/GenBank/DDBJ whole genome shotgun (WGS) entry which is preliminary data.</text>
</comment>
<proteinExistence type="predicted"/>
<dbReference type="AlphaFoldDB" id="E3ZUD1"/>
<reference evidence="1" key="1">
    <citation type="journal article" date="2010" name="Microbiol. Resour. Announc.">
        <title>Comparative genomics of the bacterial genus Listeria: Genome evolution is characterized by limited gene acquisition and limited gene loss.</title>
        <authorList>
            <person name="den Bakker H.C."/>
            <person name="Cummings C.A."/>
            <person name="Ferreira V."/>
            <person name="Vatta P."/>
            <person name="Orsi R.H."/>
            <person name="Degoricija L."/>
            <person name="Barker M."/>
            <person name="Petrauskene O."/>
            <person name="Furtado M.R."/>
            <person name="Wiedmann M."/>
        </authorList>
    </citation>
    <scope>NUCLEOTIDE SEQUENCE [LARGE SCALE GENOMIC DNA]</scope>
    <source>
        <strain evidence="1">FSL N1-067</strain>
    </source>
</reference>
<name>E3ZUD1_LISSE</name>
<sequence>MMMKDCSPVGLLFTWDTVPIVLRSFSDVRIVTSFLS</sequence>
<organism evidence="1">
    <name type="scientific">Listeria seeligeri FSL N1-067</name>
    <dbReference type="NCBI Taxonomy" id="702453"/>
    <lineage>
        <taxon>Bacteria</taxon>
        <taxon>Bacillati</taxon>
        <taxon>Bacillota</taxon>
        <taxon>Bacilli</taxon>
        <taxon>Bacillales</taxon>
        <taxon>Listeriaceae</taxon>
        <taxon>Listeria</taxon>
    </lineage>
</organism>
<accession>E3ZUD1</accession>
<feature type="non-terminal residue" evidence="1">
    <location>
        <position position="36"/>
    </location>
</feature>
<dbReference type="EMBL" id="ADXJ01001133">
    <property type="protein sequence ID" value="EFR98766.1"/>
    <property type="molecule type" value="Genomic_DNA"/>
</dbReference>
<evidence type="ECO:0000313" key="1">
    <source>
        <dbReference type="EMBL" id="EFR98766.1"/>
    </source>
</evidence>
<dbReference type="Proteomes" id="UP000004302">
    <property type="component" value="Chromosome"/>
</dbReference>